<dbReference type="PANTHER" id="PTHR24220:SF86">
    <property type="entry name" value="ABC TRANSPORTER ABCH.1"/>
    <property type="match status" value="1"/>
</dbReference>
<keyword evidence="3 6" id="KW-0067">ATP-binding</keyword>
<evidence type="ECO:0000256" key="1">
    <source>
        <dbReference type="ARBA" id="ARBA00022448"/>
    </source>
</evidence>
<dbReference type="CDD" id="cd03255">
    <property type="entry name" value="ABC_MJ0796_LolCDE_FtsE"/>
    <property type="match status" value="1"/>
</dbReference>
<keyword evidence="2" id="KW-0547">Nucleotide-binding</keyword>
<dbReference type="SMART" id="SM00382">
    <property type="entry name" value="AAA"/>
    <property type="match status" value="1"/>
</dbReference>
<dbReference type="GO" id="GO:0016887">
    <property type="term" value="F:ATP hydrolysis activity"/>
    <property type="evidence" value="ECO:0007669"/>
    <property type="project" value="InterPro"/>
</dbReference>
<dbReference type="PANTHER" id="PTHR24220">
    <property type="entry name" value="IMPORT ATP-BINDING PROTEIN"/>
    <property type="match status" value="1"/>
</dbReference>
<organism evidence="6 7">
    <name type="scientific">Candidatus Desulfatibia vada</name>
    <dbReference type="NCBI Taxonomy" id="2841696"/>
    <lineage>
        <taxon>Bacteria</taxon>
        <taxon>Pseudomonadati</taxon>
        <taxon>Thermodesulfobacteriota</taxon>
        <taxon>Desulfobacteria</taxon>
        <taxon>Desulfobacterales</taxon>
        <taxon>Desulfobacterales incertae sedis</taxon>
        <taxon>Candidatus Desulfatibia</taxon>
    </lineage>
</organism>
<comment type="caution">
    <text evidence="6">The sequence shown here is derived from an EMBL/GenBank/DDBJ whole genome shotgun (WGS) entry which is preliminary data.</text>
</comment>
<evidence type="ECO:0000256" key="3">
    <source>
        <dbReference type="ARBA" id="ARBA00022840"/>
    </source>
</evidence>
<proteinExistence type="inferred from homology"/>
<dbReference type="InterPro" id="IPR027417">
    <property type="entry name" value="P-loop_NTPase"/>
</dbReference>
<protein>
    <submittedName>
        <fullName evidence="6">ABC transporter ATP-binding protein</fullName>
    </submittedName>
</protein>
<dbReference type="InterPro" id="IPR003439">
    <property type="entry name" value="ABC_transporter-like_ATP-bd"/>
</dbReference>
<accession>A0A8J6P0V8</accession>
<dbReference type="GO" id="GO:0098796">
    <property type="term" value="C:membrane protein complex"/>
    <property type="evidence" value="ECO:0007669"/>
    <property type="project" value="UniProtKB-ARBA"/>
</dbReference>
<dbReference type="GO" id="GO:0005886">
    <property type="term" value="C:plasma membrane"/>
    <property type="evidence" value="ECO:0007669"/>
    <property type="project" value="TreeGrafter"/>
</dbReference>
<dbReference type="AlphaFoldDB" id="A0A8J6P0V8"/>
<dbReference type="Gene3D" id="3.40.50.300">
    <property type="entry name" value="P-loop containing nucleotide triphosphate hydrolases"/>
    <property type="match status" value="1"/>
</dbReference>
<evidence type="ECO:0000313" key="6">
    <source>
        <dbReference type="EMBL" id="MBC8431741.1"/>
    </source>
</evidence>
<feature type="domain" description="ABC transporter" evidence="5">
    <location>
        <begin position="4"/>
        <end position="224"/>
    </location>
</feature>
<dbReference type="InterPro" id="IPR015854">
    <property type="entry name" value="ABC_transpr_LolD-like"/>
</dbReference>
<dbReference type="GO" id="GO:0005524">
    <property type="term" value="F:ATP binding"/>
    <property type="evidence" value="ECO:0007669"/>
    <property type="project" value="UniProtKB-KW"/>
</dbReference>
<evidence type="ECO:0000256" key="2">
    <source>
        <dbReference type="ARBA" id="ARBA00022741"/>
    </source>
</evidence>
<name>A0A8J6P0V8_9BACT</name>
<evidence type="ECO:0000313" key="7">
    <source>
        <dbReference type="Proteomes" id="UP000605201"/>
    </source>
</evidence>
<dbReference type="GO" id="GO:0022857">
    <property type="term" value="F:transmembrane transporter activity"/>
    <property type="evidence" value="ECO:0007669"/>
    <property type="project" value="UniProtKB-ARBA"/>
</dbReference>
<reference evidence="6 7" key="1">
    <citation type="submission" date="2020-08" db="EMBL/GenBank/DDBJ databases">
        <title>Bridging the membrane lipid divide: bacteria of the FCB group superphylum have the potential to synthesize archaeal ether lipids.</title>
        <authorList>
            <person name="Villanueva L."/>
            <person name="Von Meijenfeldt F.A.B."/>
            <person name="Westbye A.B."/>
            <person name="Yadav S."/>
            <person name="Hopmans E.C."/>
            <person name="Dutilh B.E."/>
            <person name="Sinninghe Damste J.S."/>
        </authorList>
    </citation>
    <scope>NUCLEOTIDE SEQUENCE [LARGE SCALE GENOMIC DNA]</scope>
    <source>
        <strain evidence="6">NIOZ-UU17</strain>
    </source>
</reference>
<comment type="similarity">
    <text evidence="4">Belongs to the ABC transporter superfamily. Macrolide exporter (TC 3.A.1.122) family.</text>
</comment>
<dbReference type="InterPro" id="IPR003593">
    <property type="entry name" value="AAA+_ATPase"/>
</dbReference>
<sequence length="224" mass="24103">MSYIVADNLCKHYGNGNGVVAAISEISFQIESGEFVGIMGESGAGKSTLLAIMGAMNAPTVGSLTVDEIDVYGLRPEQRADFRREFLGFVFQSFHLIPYLTVVENVMLPLATVKAPRQDKQAMARKALSQVGLLDKSHRLPSQISGGEKERVAIARAVVNEPPILLADEPTGNLDTKTSGEVMQLLQSLNAGGTTIIMVTHSHECAGYARRIMQVSDGKLVEKG</sequence>
<dbReference type="FunFam" id="3.40.50.300:FF:000032">
    <property type="entry name" value="Export ABC transporter ATP-binding protein"/>
    <property type="match status" value="1"/>
</dbReference>
<evidence type="ECO:0000256" key="4">
    <source>
        <dbReference type="ARBA" id="ARBA00038388"/>
    </source>
</evidence>
<evidence type="ECO:0000259" key="5">
    <source>
        <dbReference type="PROSITE" id="PS50893"/>
    </source>
</evidence>
<dbReference type="InterPro" id="IPR017911">
    <property type="entry name" value="MacB-like_ATP-bd"/>
</dbReference>
<gene>
    <name evidence="6" type="ORF">H8D96_07450</name>
</gene>
<dbReference type="SUPFAM" id="SSF52540">
    <property type="entry name" value="P-loop containing nucleoside triphosphate hydrolases"/>
    <property type="match status" value="1"/>
</dbReference>
<dbReference type="EMBL" id="JACNIG010000170">
    <property type="protein sequence ID" value="MBC8431741.1"/>
    <property type="molecule type" value="Genomic_DNA"/>
</dbReference>
<keyword evidence="1" id="KW-0813">Transport</keyword>
<dbReference type="Pfam" id="PF00005">
    <property type="entry name" value="ABC_tran"/>
    <property type="match status" value="1"/>
</dbReference>
<dbReference type="Proteomes" id="UP000605201">
    <property type="component" value="Unassembled WGS sequence"/>
</dbReference>
<dbReference type="PROSITE" id="PS50893">
    <property type="entry name" value="ABC_TRANSPORTER_2"/>
    <property type="match status" value="1"/>
</dbReference>